<reference evidence="13 14" key="1">
    <citation type="submission" date="2020-04" db="EMBL/GenBank/DDBJ databases">
        <title>Complete genome of a Psychrophilic, Marine, Gas Vacuolate Bacterium Polaromonas vacuolata KCTC 22033T.</title>
        <authorList>
            <person name="Hwang K."/>
            <person name="Kim K.M."/>
        </authorList>
    </citation>
    <scope>NUCLEOTIDE SEQUENCE [LARGE SCALE GENOMIC DNA]</scope>
    <source>
        <strain evidence="13 14">KCTC 22033</strain>
    </source>
</reference>
<dbReference type="PROSITE" id="PS50846">
    <property type="entry name" value="HMA_2"/>
    <property type="match status" value="1"/>
</dbReference>
<feature type="chain" id="PRO_5026137921" description="Periplasmic mercury ion-binding protein" evidence="11">
    <location>
        <begin position="22"/>
        <end position="93"/>
    </location>
</feature>
<evidence type="ECO:0000259" key="12">
    <source>
        <dbReference type="PROSITE" id="PS50846"/>
    </source>
</evidence>
<comment type="subunit">
    <text evidence="3">Monomer.</text>
</comment>
<dbReference type="Pfam" id="PF00403">
    <property type="entry name" value="HMA"/>
    <property type="match status" value="1"/>
</dbReference>
<keyword evidence="4 10" id="KW-0475">Mercuric resistance</keyword>
<comment type="similarity">
    <text evidence="2">Belongs to the MerP family.</text>
</comment>
<keyword evidence="6 11" id="KW-0732">Signal</keyword>
<evidence type="ECO:0000256" key="2">
    <source>
        <dbReference type="ARBA" id="ARBA00005938"/>
    </source>
</evidence>
<dbReference type="GO" id="GO:0015097">
    <property type="term" value="F:mercury ion transmembrane transporter activity"/>
    <property type="evidence" value="ECO:0007669"/>
    <property type="project" value="UniProtKB-UniRule"/>
</dbReference>
<dbReference type="KEGG" id="pvac:HC248_00878"/>
<feature type="domain" description="HMA" evidence="12">
    <location>
        <begin position="24"/>
        <end position="90"/>
    </location>
</feature>
<dbReference type="CDD" id="cd00371">
    <property type="entry name" value="HMA"/>
    <property type="match status" value="1"/>
</dbReference>
<evidence type="ECO:0000256" key="10">
    <source>
        <dbReference type="RuleBase" id="RU361212"/>
    </source>
</evidence>
<protein>
    <recommendedName>
        <fullName evidence="10">Periplasmic mercury ion-binding protein</fullName>
    </recommendedName>
</protein>
<dbReference type="FunFam" id="3.30.70.100:FF:000001">
    <property type="entry name" value="ATPase copper transporting beta"/>
    <property type="match status" value="1"/>
</dbReference>
<keyword evidence="5 10" id="KW-0479">Metal-binding</keyword>
<dbReference type="NCBIfam" id="TIGR02052">
    <property type="entry name" value="MerP"/>
    <property type="match status" value="1"/>
</dbReference>
<proteinExistence type="inferred from homology"/>
<sequence length="93" mass="9583">MKKLLALVSLLTLAAAPTAYAATKTVTLLVPGMTCAACPFTVKAALSKVEGVSKINVVFDKREATVSFDDAKTTSMALTTATANAGYPSTVKN</sequence>
<dbReference type="RefSeq" id="WP_168921438.1">
    <property type="nucleotide sequence ID" value="NZ_CP051461.1"/>
</dbReference>
<gene>
    <name evidence="10 13" type="primary">merP</name>
    <name evidence="13" type="ORF">HC248_00878</name>
</gene>
<evidence type="ECO:0000256" key="9">
    <source>
        <dbReference type="ARBA" id="ARBA00045344"/>
    </source>
</evidence>
<comment type="function">
    <text evidence="9 10">Involved in mercury resistance. Acts as a mercury scavenger that specifically binds to a mercuric ion in the periplasm and probably passes it to the cytoplasmic mercuric reductase MerA via the mercuric transport protein MerT.</text>
</comment>
<evidence type="ECO:0000256" key="6">
    <source>
        <dbReference type="ARBA" id="ARBA00022729"/>
    </source>
</evidence>
<accession>A0A6H2H756</accession>
<dbReference type="InterPro" id="IPR001802">
    <property type="entry name" value="MerP/CopZ"/>
</dbReference>
<keyword evidence="7 10" id="KW-0574">Periplasm</keyword>
<dbReference type="InterPro" id="IPR011795">
    <property type="entry name" value="MerP"/>
</dbReference>
<organism evidence="13 14">
    <name type="scientific">Polaromonas vacuolata</name>
    <dbReference type="NCBI Taxonomy" id="37448"/>
    <lineage>
        <taxon>Bacteria</taxon>
        <taxon>Pseudomonadati</taxon>
        <taxon>Pseudomonadota</taxon>
        <taxon>Betaproteobacteria</taxon>
        <taxon>Burkholderiales</taxon>
        <taxon>Comamonadaceae</taxon>
        <taxon>Polaromonas</taxon>
    </lineage>
</organism>
<evidence type="ECO:0000256" key="8">
    <source>
        <dbReference type="ARBA" id="ARBA00022914"/>
    </source>
</evidence>
<evidence type="ECO:0000256" key="4">
    <source>
        <dbReference type="ARBA" id="ARBA00022466"/>
    </source>
</evidence>
<evidence type="ECO:0000256" key="3">
    <source>
        <dbReference type="ARBA" id="ARBA00011245"/>
    </source>
</evidence>
<dbReference type="InterPro" id="IPR036163">
    <property type="entry name" value="HMA_dom_sf"/>
</dbReference>
<evidence type="ECO:0000313" key="13">
    <source>
        <dbReference type="EMBL" id="QJC55597.1"/>
    </source>
</evidence>
<name>A0A6H2H756_9BURK</name>
<evidence type="ECO:0000313" key="14">
    <source>
        <dbReference type="Proteomes" id="UP000502041"/>
    </source>
</evidence>
<evidence type="ECO:0000256" key="7">
    <source>
        <dbReference type="ARBA" id="ARBA00022764"/>
    </source>
</evidence>
<evidence type="ECO:0000256" key="5">
    <source>
        <dbReference type="ARBA" id="ARBA00022723"/>
    </source>
</evidence>
<dbReference type="GO" id="GO:0042597">
    <property type="term" value="C:periplasmic space"/>
    <property type="evidence" value="ECO:0007669"/>
    <property type="project" value="UniProtKB-SubCell"/>
</dbReference>
<dbReference type="Proteomes" id="UP000502041">
    <property type="component" value="Chromosome"/>
</dbReference>
<dbReference type="InterPro" id="IPR006121">
    <property type="entry name" value="HMA_dom"/>
</dbReference>
<dbReference type="AlphaFoldDB" id="A0A6H2H756"/>
<dbReference type="PRINTS" id="PR00946">
    <property type="entry name" value="HGSCAVENGER"/>
</dbReference>
<keyword evidence="8 10" id="KW-0476">Mercury</keyword>
<keyword evidence="14" id="KW-1185">Reference proteome</keyword>
<comment type="subcellular location">
    <subcellularLocation>
        <location evidence="1 10">Periplasm</location>
    </subcellularLocation>
</comment>
<feature type="signal peptide" evidence="11">
    <location>
        <begin position="1"/>
        <end position="21"/>
    </location>
</feature>
<dbReference type="EMBL" id="CP051461">
    <property type="protein sequence ID" value="QJC55597.1"/>
    <property type="molecule type" value="Genomic_DNA"/>
</dbReference>
<dbReference type="GO" id="GO:0045340">
    <property type="term" value="F:mercury ion binding"/>
    <property type="evidence" value="ECO:0007669"/>
    <property type="project" value="UniProtKB-UniRule"/>
</dbReference>
<dbReference type="Gene3D" id="3.30.70.100">
    <property type="match status" value="1"/>
</dbReference>
<evidence type="ECO:0000256" key="1">
    <source>
        <dbReference type="ARBA" id="ARBA00004418"/>
    </source>
</evidence>
<dbReference type="InterPro" id="IPR017969">
    <property type="entry name" value="Heavy-metal-associated_CS"/>
</dbReference>
<dbReference type="SUPFAM" id="SSF55008">
    <property type="entry name" value="HMA, heavy metal-associated domain"/>
    <property type="match status" value="1"/>
</dbReference>
<evidence type="ECO:0000256" key="11">
    <source>
        <dbReference type="SAM" id="SignalP"/>
    </source>
</evidence>
<dbReference type="PROSITE" id="PS01047">
    <property type="entry name" value="HMA_1"/>
    <property type="match status" value="1"/>
</dbReference>